<dbReference type="InterPro" id="IPR036396">
    <property type="entry name" value="Cyt_P450_sf"/>
</dbReference>
<accession>A0A7J7N0L8</accession>
<evidence type="ECO:0000256" key="2">
    <source>
        <dbReference type="SAM" id="Phobius"/>
    </source>
</evidence>
<keyword evidence="2" id="KW-0812">Transmembrane</keyword>
<keyword evidence="2" id="KW-0472">Membrane</keyword>
<keyword evidence="4" id="KW-1185">Reference proteome</keyword>
<dbReference type="PANTHER" id="PTHR47950">
    <property type="entry name" value="CYTOCHROME P450, FAMILY 76, SUBFAMILY C, POLYPEPTIDE 5-RELATED"/>
    <property type="match status" value="1"/>
</dbReference>
<organism evidence="3 4">
    <name type="scientific">Kingdonia uniflora</name>
    <dbReference type="NCBI Taxonomy" id="39325"/>
    <lineage>
        <taxon>Eukaryota</taxon>
        <taxon>Viridiplantae</taxon>
        <taxon>Streptophyta</taxon>
        <taxon>Embryophyta</taxon>
        <taxon>Tracheophyta</taxon>
        <taxon>Spermatophyta</taxon>
        <taxon>Magnoliopsida</taxon>
        <taxon>Ranunculales</taxon>
        <taxon>Circaeasteraceae</taxon>
        <taxon>Kingdonia</taxon>
    </lineage>
</organism>
<protein>
    <recommendedName>
        <fullName evidence="5">Cytochrome P450</fullName>
    </recommendedName>
</protein>
<evidence type="ECO:0008006" key="5">
    <source>
        <dbReference type="Google" id="ProtNLM"/>
    </source>
</evidence>
<dbReference type="GO" id="GO:0005506">
    <property type="term" value="F:iron ion binding"/>
    <property type="evidence" value="ECO:0007669"/>
    <property type="project" value="InterPro"/>
</dbReference>
<dbReference type="InterPro" id="IPR001128">
    <property type="entry name" value="Cyt_P450"/>
</dbReference>
<evidence type="ECO:0000256" key="1">
    <source>
        <dbReference type="ARBA" id="ARBA00010617"/>
    </source>
</evidence>
<evidence type="ECO:0000313" key="4">
    <source>
        <dbReference type="Proteomes" id="UP000541444"/>
    </source>
</evidence>
<dbReference type="GO" id="GO:0016705">
    <property type="term" value="F:oxidoreductase activity, acting on paired donors, with incorporation or reduction of molecular oxygen"/>
    <property type="evidence" value="ECO:0007669"/>
    <property type="project" value="InterPro"/>
</dbReference>
<gene>
    <name evidence="3" type="ORF">GIB67_035942</name>
</gene>
<dbReference type="PRINTS" id="PR00463">
    <property type="entry name" value="EP450I"/>
</dbReference>
<sequence length="379" mass="43407">MEKLQSLFSLLSRENTTLLATTLVTFSLILIFFVNRGCPNWRNAPPGPKGWPIFGYLPYFGDHLNQDFFHLAKIHGPLFSLSMGQKPAIVISSPEVAREFFRDNDEKISSRFITEVARCIGYDASTVVFEPYGARWQLLRKILKTEVFSARAIALLQPTRAQEVQGLLRSAYSASQSKTAINISDTLFVLLGNIISNLVCSKNLFHSEKKEGRELRDMFYEILRIVITPNVSDLIPFLKPFDPQGLRRRSMKIAPKFDKLVDDRLEERKKICFFAGTDTTPSTIEWGITEIFKNLEVYKKVLAELDNVVGKNRFVEETDIPKLIYFQAVIKEVFRLHPGVPLLIPRRFDKPCEIYGYNVPKNTIVFVNVWGMGRPTNMD</sequence>
<dbReference type="PANTHER" id="PTHR47950:SF41">
    <property type="entry name" value="(S)-N-METHYLCOCLAURINE 3'-HYDROXYLASE ISOZYME 2-RELATED"/>
    <property type="match status" value="1"/>
</dbReference>
<reference evidence="3 4" key="1">
    <citation type="journal article" date="2020" name="IScience">
        <title>Genome Sequencing of the Endangered Kingdonia uniflora (Circaeasteraceae, Ranunculales) Reveals Potential Mechanisms of Evolutionary Specialization.</title>
        <authorList>
            <person name="Sun Y."/>
            <person name="Deng T."/>
            <person name="Zhang A."/>
            <person name="Moore M.J."/>
            <person name="Landis J.B."/>
            <person name="Lin N."/>
            <person name="Zhang H."/>
            <person name="Zhang X."/>
            <person name="Huang J."/>
            <person name="Zhang X."/>
            <person name="Sun H."/>
            <person name="Wang H."/>
        </authorList>
    </citation>
    <scope>NUCLEOTIDE SEQUENCE [LARGE SCALE GENOMIC DNA]</scope>
    <source>
        <strain evidence="3">TB1705</strain>
        <tissue evidence="3">Leaf</tissue>
    </source>
</reference>
<dbReference type="OrthoDB" id="2789670at2759"/>
<feature type="transmembrane region" description="Helical" evidence="2">
    <location>
        <begin position="16"/>
        <end position="34"/>
    </location>
</feature>
<evidence type="ECO:0000313" key="3">
    <source>
        <dbReference type="EMBL" id="KAF6160741.1"/>
    </source>
</evidence>
<dbReference type="Pfam" id="PF00067">
    <property type="entry name" value="p450"/>
    <property type="match status" value="2"/>
</dbReference>
<dbReference type="GO" id="GO:0004497">
    <property type="term" value="F:monooxygenase activity"/>
    <property type="evidence" value="ECO:0007669"/>
    <property type="project" value="InterPro"/>
</dbReference>
<dbReference type="GO" id="GO:0020037">
    <property type="term" value="F:heme binding"/>
    <property type="evidence" value="ECO:0007669"/>
    <property type="project" value="InterPro"/>
</dbReference>
<dbReference type="PRINTS" id="PR00385">
    <property type="entry name" value="P450"/>
</dbReference>
<dbReference type="AlphaFoldDB" id="A0A7J7N0L8"/>
<dbReference type="InterPro" id="IPR002401">
    <property type="entry name" value="Cyt_P450_E_grp-I"/>
</dbReference>
<comment type="similarity">
    <text evidence="1">Belongs to the cytochrome P450 family.</text>
</comment>
<dbReference type="Proteomes" id="UP000541444">
    <property type="component" value="Unassembled WGS sequence"/>
</dbReference>
<dbReference type="SUPFAM" id="SSF48264">
    <property type="entry name" value="Cytochrome P450"/>
    <property type="match status" value="1"/>
</dbReference>
<proteinExistence type="inferred from homology"/>
<dbReference type="EMBL" id="JACGCM010001155">
    <property type="protein sequence ID" value="KAF6160741.1"/>
    <property type="molecule type" value="Genomic_DNA"/>
</dbReference>
<dbReference type="GO" id="GO:0044550">
    <property type="term" value="P:secondary metabolite biosynthetic process"/>
    <property type="evidence" value="ECO:0007669"/>
    <property type="project" value="UniProtKB-ARBA"/>
</dbReference>
<comment type="caution">
    <text evidence="3">The sequence shown here is derived from an EMBL/GenBank/DDBJ whole genome shotgun (WGS) entry which is preliminary data.</text>
</comment>
<name>A0A7J7N0L8_9MAGN</name>
<keyword evidence="2" id="KW-1133">Transmembrane helix</keyword>
<dbReference type="Gene3D" id="1.10.630.10">
    <property type="entry name" value="Cytochrome P450"/>
    <property type="match status" value="2"/>
</dbReference>